<feature type="transmembrane region" description="Helical" evidence="1">
    <location>
        <begin position="68"/>
        <end position="87"/>
    </location>
</feature>
<keyword evidence="1" id="KW-0472">Membrane</keyword>
<name>A0AAV5SVG7_9BILA</name>
<keyword evidence="1" id="KW-1133">Transmembrane helix</keyword>
<evidence type="ECO:0000313" key="3">
    <source>
        <dbReference type="EMBL" id="GMS87181.1"/>
    </source>
</evidence>
<comment type="caution">
    <text evidence="3">The sequence shown here is derived from an EMBL/GenBank/DDBJ whole genome shotgun (WGS) entry which is preliminary data.</text>
</comment>
<feature type="signal peptide" evidence="2">
    <location>
        <begin position="1"/>
        <end position="22"/>
    </location>
</feature>
<accession>A0AAV5SVG7</accession>
<dbReference type="AlphaFoldDB" id="A0AAV5SVG7"/>
<gene>
    <name evidence="3" type="ORF">PENTCL1PPCAC_9356</name>
</gene>
<feature type="chain" id="PRO_5043405853" description="Transmembrane protein" evidence="2">
    <location>
        <begin position="23"/>
        <end position="101"/>
    </location>
</feature>
<evidence type="ECO:0000256" key="2">
    <source>
        <dbReference type="SAM" id="SignalP"/>
    </source>
</evidence>
<evidence type="ECO:0008006" key="5">
    <source>
        <dbReference type="Google" id="ProtNLM"/>
    </source>
</evidence>
<proteinExistence type="predicted"/>
<keyword evidence="1" id="KW-0812">Transmembrane</keyword>
<organism evidence="3 4">
    <name type="scientific">Pristionchus entomophagus</name>
    <dbReference type="NCBI Taxonomy" id="358040"/>
    <lineage>
        <taxon>Eukaryota</taxon>
        <taxon>Metazoa</taxon>
        <taxon>Ecdysozoa</taxon>
        <taxon>Nematoda</taxon>
        <taxon>Chromadorea</taxon>
        <taxon>Rhabditida</taxon>
        <taxon>Rhabditina</taxon>
        <taxon>Diplogasteromorpha</taxon>
        <taxon>Diplogasteroidea</taxon>
        <taxon>Neodiplogasteridae</taxon>
        <taxon>Pristionchus</taxon>
    </lineage>
</organism>
<keyword evidence="2" id="KW-0732">Signal</keyword>
<keyword evidence="4" id="KW-1185">Reference proteome</keyword>
<evidence type="ECO:0000256" key="1">
    <source>
        <dbReference type="SAM" id="Phobius"/>
    </source>
</evidence>
<dbReference type="Proteomes" id="UP001432027">
    <property type="component" value="Unassembled WGS sequence"/>
</dbReference>
<reference evidence="3" key="1">
    <citation type="submission" date="2023-10" db="EMBL/GenBank/DDBJ databases">
        <title>Genome assembly of Pristionchus species.</title>
        <authorList>
            <person name="Yoshida K."/>
            <person name="Sommer R.J."/>
        </authorList>
    </citation>
    <scope>NUCLEOTIDE SEQUENCE</scope>
    <source>
        <strain evidence="3">RS0144</strain>
    </source>
</reference>
<evidence type="ECO:0000313" key="4">
    <source>
        <dbReference type="Proteomes" id="UP001432027"/>
    </source>
</evidence>
<dbReference type="EMBL" id="BTSX01000003">
    <property type="protein sequence ID" value="GMS87181.1"/>
    <property type="molecule type" value="Genomic_DNA"/>
</dbReference>
<protein>
    <recommendedName>
        <fullName evidence="5">Transmembrane protein</fullName>
    </recommendedName>
</protein>
<sequence>MTSSRVLIHLVLLMLIALMVDGSIQESAEEQRRKERELNNENEGIAIDVEYRNGSAKTSGGYRTFVDVAMLSSGFIFVAAGFLIGMLRLSTRKTVNYETIV</sequence>